<organism evidence="2 3">
    <name type="scientific">Mesobacillus maritimus</name>
    <dbReference type="NCBI Taxonomy" id="1643336"/>
    <lineage>
        <taxon>Bacteria</taxon>
        <taxon>Bacillati</taxon>
        <taxon>Bacillota</taxon>
        <taxon>Bacilli</taxon>
        <taxon>Bacillales</taxon>
        <taxon>Bacillaceae</taxon>
        <taxon>Mesobacillus</taxon>
    </lineage>
</organism>
<feature type="transmembrane region" description="Helical" evidence="1">
    <location>
        <begin position="84"/>
        <end position="100"/>
    </location>
</feature>
<evidence type="ECO:0000256" key="1">
    <source>
        <dbReference type="SAM" id="Phobius"/>
    </source>
</evidence>
<keyword evidence="1" id="KW-0472">Membrane</keyword>
<keyword evidence="1" id="KW-0812">Transmembrane</keyword>
<evidence type="ECO:0000313" key="2">
    <source>
        <dbReference type="EMBL" id="MBY0098262.1"/>
    </source>
</evidence>
<reference evidence="2 3" key="1">
    <citation type="submission" date="2020-07" db="EMBL/GenBank/DDBJ databases">
        <title>Fungal Genomes of the International Space Station.</title>
        <authorList>
            <person name="Seuylemezian A."/>
            <person name="Singh N.K."/>
            <person name="Wood J."/>
            <person name="Venkateswaran K."/>
        </authorList>
    </citation>
    <scope>NUCLEOTIDE SEQUENCE [LARGE SCALE GENOMIC DNA]</scope>
    <source>
        <strain evidence="2 3">PL-B2</strain>
    </source>
</reference>
<keyword evidence="1" id="KW-1133">Transmembrane helix</keyword>
<dbReference type="InterPro" id="IPR007401">
    <property type="entry name" value="DUF454"/>
</dbReference>
<name>A0ABS7K7M3_9BACI</name>
<dbReference type="PIRSF" id="PIRSF016789">
    <property type="entry name" value="DUF454"/>
    <property type="match status" value="1"/>
</dbReference>
<proteinExistence type="predicted"/>
<dbReference type="EMBL" id="JACWFH010000021">
    <property type="protein sequence ID" value="MBY0098262.1"/>
    <property type="molecule type" value="Genomic_DNA"/>
</dbReference>
<sequence>MGLGMLGVILPLLPTTPLLLLALFFFVKGSEQFEIWFKETNLYKKHLEGFVREKAMTLKQKITINLFADVMIAIPFIILDNLWIRLLLLGVVGYKYYYFFTKIKTRPSK</sequence>
<dbReference type="PANTHER" id="PTHR35813:SF1">
    <property type="entry name" value="INNER MEMBRANE PROTEIN YBAN"/>
    <property type="match status" value="1"/>
</dbReference>
<protein>
    <submittedName>
        <fullName evidence="2">DUF454 family protein</fullName>
    </submittedName>
</protein>
<feature type="transmembrane region" description="Helical" evidence="1">
    <location>
        <begin position="62"/>
        <end position="78"/>
    </location>
</feature>
<dbReference type="Pfam" id="PF04304">
    <property type="entry name" value="DUF454"/>
    <property type="match status" value="1"/>
</dbReference>
<gene>
    <name evidence="2" type="ORF">H0185_15800</name>
</gene>
<accession>A0ABS7K7M3</accession>
<keyword evidence="3" id="KW-1185">Reference proteome</keyword>
<comment type="caution">
    <text evidence="2">The sequence shown here is derived from an EMBL/GenBank/DDBJ whole genome shotgun (WGS) entry which is preliminary data.</text>
</comment>
<feature type="transmembrane region" description="Helical" evidence="1">
    <location>
        <begin position="6"/>
        <end position="27"/>
    </location>
</feature>
<dbReference type="PANTHER" id="PTHR35813">
    <property type="entry name" value="INNER MEMBRANE PROTEIN YBAN"/>
    <property type="match status" value="1"/>
</dbReference>
<dbReference type="Proteomes" id="UP000769780">
    <property type="component" value="Unassembled WGS sequence"/>
</dbReference>
<evidence type="ECO:0000313" key="3">
    <source>
        <dbReference type="Proteomes" id="UP000769780"/>
    </source>
</evidence>